<organism evidence="2 3">
    <name type="scientific">Roseovarius rhodophyticola</name>
    <dbReference type="NCBI Taxonomy" id="3080827"/>
    <lineage>
        <taxon>Bacteria</taxon>
        <taxon>Pseudomonadati</taxon>
        <taxon>Pseudomonadota</taxon>
        <taxon>Alphaproteobacteria</taxon>
        <taxon>Rhodobacterales</taxon>
        <taxon>Roseobacteraceae</taxon>
        <taxon>Roseovarius</taxon>
    </lineage>
</organism>
<dbReference type="InterPro" id="IPR011335">
    <property type="entry name" value="Restrct_endonuc-II-like"/>
</dbReference>
<dbReference type="Pfam" id="PF12705">
    <property type="entry name" value="PDDEXK_1"/>
    <property type="match status" value="1"/>
</dbReference>
<sequence length="126" mass="13730">MLAEASEVLATPALAFLFAQDSLAEVTISAPVEALSGRRIHGIVDRLIFSNDKVLIVDFKTNAAVPESPEACPEGLLRQMGAYAHALQQIYPGRQVETALLWTRTATLMRLPHDLVTDALHNTHIS</sequence>
<gene>
    <name evidence="2" type="ORF">RZS32_007620</name>
</gene>
<name>A0ABZ2TJ78_9RHOB</name>
<reference evidence="2 3" key="1">
    <citation type="submission" date="2024-02" db="EMBL/GenBank/DDBJ databases">
        <title>Roseovarius strain W115 nov., isolated from a marine algae.</title>
        <authorList>
            <person name="Lee M.W."/>
            <person name="Lee J.K."/>
            <person name="Kim J.M."/>
            <person name="Choi D.G."/>
            <person name="Baek J.H."/>
            <person name="Bayburt H."/>
            <person name="Jung J.J."/>
            <person name="Han D.M."/>
            <person name="Jeon C.O."/>
        </authorList>
    </citation>
    <scope>NUCLEOTIDE SEQUENCE [LARGE SCALE GENOMIC DNA]</scope>
    <source>
        <strain evidence="2 3">W115</strain>
    </source>
</reference>
<dbReference type="RefSeq" id="WP_339106870.1">
    <property type="nucleotide sequence ID" value="NZ_CP146606.1"/>
</dbReference>
<protein>
    <submittedName>
        <fullName evidence="2">PD-(D/E)XK nuclease family protein</fullName>
    </submittedName>
</protein>
<evidence type="ECO:0000313" key="2">
    <source>
        <dbReference type="EMBL" id="WYK19711.1"/>
    </source>
</evidence>
<dbReference type="InterPro" id="IPR011604">
    <property type="entry name" value="PDDEXK-like_dom_sf"/>
</dbReference>
<accession>A0ABZ2TJ78</accession>
<evidence type="ECO:0000259" key="1">
    <source>
        <dbReference type="Pfam" id="PF12705"/>
    </source>
</evidence>
<proteinExistence type="predicted"/>
<dbReference type="SUPFAM" id="SSF52980">
    <property type="entry name" value="Restriction endonuclease-like"/>
    <property type="match status" value="1"/>
</dbReference>
<dbReference type="EMBL" id="CP146606">
    <property type="protein sequence ID" value="WYK19711.1"/>
    <property type="molecule type" value="Genomic_DNA"/>
</dbReference>
<keyword evidence="3" id="KW-1185">Reference proteome</keyword>
<evidence type="ECO:0000313" key="3">
    <source>
        <dbReference type="Proteomes" id="UP001281305"/>
    </source>
</evidence>
<dbReference type="InterPro" id="IPR038726">
    <property type="entry name" value="PDDEXK_AddAB-type"/>
</dbReference>
<dbReference type="Gene3D" id="3.90.320.10">
    <property type="match status" value="1"/>
</dbReference>
<dbReference type="Proteomes" id="UP001281305">
    <property type="component" value="Chromosome"/>
</dbReference>
<feature type="domain" description="PD-(D/E)XK endonuclease-like" evidence="1">
    <location>
        <begin position="28"/>
        <end position="96"/>
    </location>
</feature>